<dbReference type="GO" id="GO:0003677">
    <property type="term" value="F:DNA binding"/>
    <property type="evidence" value="ECO:0007669"/>
    <property type="project" value="InterPro"/>
</dbReference>
<comment type="similarity">
    <text evidence="1">Belongs to the sigma-70 factor family. ECF subfamily.</text>
</comment>
<dbReference type="Gene3D" id="1.10.10.10">
    <property type="entry name" value="Winged helix-like DNA-binding domain superfamily/Winged helix DNA-binding domain"/>
    <property type="match status" value="1"/>
</dbReference>
<dbReference type="InterPro" id="IPR007627">
    <property type="entry name" value="RNA_pol_sigma70_r2"/>
</dbReference>
<dbReference type="Proteomes" id="UP000076630">
    <property type="component" value="Unassembled WGS sequence"/>
</dbReference>
<dbReference type="SUPFAM" id="SSF88659">
    <property type="entry name" value="Sigma3 and sigma4 domains of RNA polymerase sigma factors"/>
    <property type="match status" value="1"/>
</dbReference>
<feature type="domain" description="RNA polymerase sigma-70 region 2" evidence="5">
    <location>
        <begin position="37"/>
        <end position="95"/>
    </location>
</feature>
<dbReference type="InterPro" id="IPR039425">
    <property type="entry name" value="RNA_pol_sigma-70-like"/>
</dbReference>
<evidence type="ECO:0000313" key="9">
    <source>
        <dbReference type="Proteomes" id="UP000076630"/>
    </source>
</evidence>
<dbReference type="RefSeq" id="WP_038985062.1">
    <property type="nucleotide sequence ID" value="NZ_FNYS01000001.1"/>
</dbReference>
<evidence type="ECO:0000256" key="1">
    <source>
        <dbReference type="ARBA" id="ARBA00010641"/>
    </source>
</evidence>
<evidence type="ECO:0000313" key="10">
    <source>
        <dbReference type="Proteomes" id="UP000183077"/>
    </source>
</evidence>
<feature type="domain" description="RNA polymerase sigma factor 70 region 4 type 2" evidence="6">
    <location>
        <begin position="121"/>
        <end position="171"/>
    </location>
</feature>
<dbReference type="Pfam" id="PF04542">
    <property type="entry name" value="Sigma70_r2"/>
    <property type="match status" value="1"/>
</dbReference>
<reference evidence="7 9" key="1">
    <citation type="submission" date="2016-01" db="EMBL/GenBank/DDBJ databases">
        <title>Whole genome sequencing of Myroides marinus L41.</title>
        <authorList>
            <person name="Hong K.W."/>
        </authorList>
    </citation>
    <scope>NUCLEOTIDE SEQUENCE [LARGE SCALE GENOMIC DNA]</scope>
    <source>
        <strain evidence="7 9">L41</strain>
    </source>
</reference>
<dbReference type="InterPro" id="IPR014284">
    <property type="entry name" value="RNA_pol_sigma-70_dom"/>
</dbReference>
<dbReference type="OrthoDB" id="1056775at2"/>
<evidence type="ECO:0000313" key="8">
    <source>
        <dbReference type="EMBL" id="SEI52388.1"/>
    </source>
</evidence>
<dbReference type="Proteomes" id="UP000183077">
    <property type="component" value="Unassembled WGS sequence"/>
</dbReference>
<dbReference type="InterPro" id="IPR036388">
    <property type="entry name" value="WH-like_DNA-bd_sf"/>
</dbReference>
<sequence length="188" mass="22087">MKLIRLHKKKLEDYIDDLRTHKRVAQKEVYDLISAKMLSVCRQYIRDIHYAEDVMIAGFMKVFTNIDKYENKGNFEGWIRRIMVNESISFLRAQKGFDYIDEIEVKEEVIEDDIELSMEDIQILIDQLPEGCRTVFNLYVVEGYKHSEIAKLLTIQEGTSKSQLAQARKLLQQQLAILKQQGVWNGIK</sequence>
<gene>
    <name evidence="7" type="ORF">AV926_05520</name>
    <name evidence="8" type="ORF">SAMN04488018_101353</name>
</gene>
<dbReference type="EMBL" id="FNYS01000001">
    <property type="protein sequence ID" value="SEI52388.1"/>
    <property type="molecule type" value="Genomic_DNA"/>
</dbReference>
<dbReference type="GO" id="GO:0016987">
    <property type="term" value="F:sigma factor activity"/>
    <property type="evidence" value="ECO:0007669"/>
    <property type="project" value="UniProtKB-KW"/>
</dbReference>
<dbReference type="InterPro" id="IPR013325">
    <property type="entry name" value="RNA_pol_sigma_r2"/>
</dbReference>
<evidence type="ECO:0000256" key="3">
    <source>
        <dbReference type="ARBA" id="ARBA00023082"/>
    </source>
</evidence>
<name>A0A161SB82_9FLAO</name>
<evidence type="ECO:0000313" key="7">
    <source>
        <dbReference type="EMBL" id="KZE83004.1"/>
    </source>
</evidence>
<keyword evidence="9" id="KW-1185">Reference proteome</keyword>
<evidence type="ECO:0000256" key="2">
    <source>
        <dbReference type="ARBA" id="ARBA00023015"/>
    </source>
</evidence>
<dbReference type="Pfam" id="PF08281">
    <property type="entry name" value="Sigma70_r4_2"/>
    <property type="match status" value="1"/>
</dbReference>
<dbReference type="SUPFAM" id="SSF88946">
    <property type="entry name" value="Sigma2 domain of RNA polymerase sigma factors"/>
    <property type="match status" value="1"/>
</dbReference>
<organism evidence="7 9">
    <name type="scientific">Myroides marinus</name>
    <dbReference type="NCBI Taxonomy" id="703342"/>
    <lineage>
        <taxon>Bacteria</taxon>
        <taxon>Pseudomonadati</taxon>
        <taxon>Bacteroidota</taxon>
        <taxon>Flavobacteriia</taxon>
        <taxon>Flavobacteriales</taxon>
        <taxon>Flavobacteriaceae</taxon>
        <taxon>Myroides</taxon>
    </lineage>
</organism>
<dbReference type="NCBIfam" id="TIGR02937">
    <property type="entry name" value="sigma70-ECF"/>
    <property type="match status" value="1"/>
</dbReference>
<reference evidence="8 10" key="2">
    <citation type="submission" date="2016-10" db="EMBL/GenBank/DDBJ databases">
        <authorList>
            <person name="de Groot N.N."/>
        </authorList>
    </citation>
    <scope>NUCLEOTIDE SEQUENCE [LARGE SCALE GENOMIC DNA]</scope>
    <source>
        <strain evidence="8 10">DSM 23048</strain>
    </source>
</reference>
<dbReference type="PANTHER" id="PTHR43133:SF46">
    <property type="entry name" value="RNA POLYMERASE SIGMA-70 FACTOR ECF SUBFAMILY"/>
    <property type="match status" value="1"/>
</dbReference>
<dbReference type="EMBL" id="LQNU01000041">
    <property type="protein sequence ID" value="KZE83004.1"/>
    <property type="molecule type" value="Genomic_DNA"/>
</dbReference>
<dbReference type="GeneID" id="82255582"/>
<dbReference type="InterPro" id="IPR013324">
    <property type="entry name" value="RNA_pol_sigma_r3/r4-like"/>
</dbReference>
<proteinExistence type="inferred from homology"/>
<dbReference type="Gene3D" id="1.10.1740.10">
    <property type="match status" value="1"/>
</dbReference>
<evidence type="ECO:0000259" key="5">
    <source>
        <dbReference type="Pfam" id="PF04542"/>
    </source>
</evidence>
<evidence type="ECO:0000259" key="6">
    <source>
        <dbReference type="Pfam" id="PF08281"/>
    </source>
</evidence>
<keyword evidence="2" id="KW-0805">Transcription regulation</keyword>
<protein>
    <submittedName>
        <fullName evidence="8">RNA polymerase sigma-70 factor, ECF subfamily</fullName>
    </submittedName>
    <submittedName>
        <fullName evidence="7">RNA polymerase subunit sigma-70</fullName>
    </submittedName>
</protein>
<evidence type="ECO:0000256" key="4">
    <source>
        <dbReference type="ARBA" id="ARBA00023163"/>
    </source>
</evidence>
<dbReference type="GO" id="GO:0006352">
    <property type="term" value="P:DNA-templated transcription initiation"/>
    <property type="evidence" value="ECO:0007669"/>
    <property type="project" value="InterPro"/>
</dbReference>
<dbReference type="AlphaFoldDB" id="A0A161SB82"/>
<accession>A0A161SB82</accession>
<keyword evidence="3" id="KW-0731">Sigma factor</keyword>
<dbReference type="InterPro" id="IPR013249">
    <property type="entry name" value="RNA_pol_sigma70_r4_t2"/>
</dbReference>
<keyword evidence="4" id="KW-0804">Transcription</keyword>
<dbReference type="PANTHER" id="PTHR43133">
    <property type="entry name" value="RNA POLYMERASE ECF-TYPE SIGMA FACTO"/>
    <property type="match status" value="1"/>
</dbReference>